<dbReference type="InterPro" id="IPR013783">
    <property type="entry name" value="Ig-like_fold"/>
</dbReference>
<dbReference type="InterPro" id="IPR031549">
    <property type="entry name" value="ASH"/>
</dbReference>
<dbReference type="Gene3D" id="2.60.40.10">
    <property type="entry name" value="Immunoglobulins"/>
    <property type="match status" value="8"/>
</dbReference>
<gene>
    <name evidence="11" type="ordered locus">Terro_1954</name>
</gene>
<dbReference type="InterPro" id="IPR052614">
    <property type="entry name" value="CFAP65"/>
</dbReference>
<evidence type="ECO:0000256" key="6">
    <source>
        <dbReference type="SAM" id="Phobius"/>
    </source>
</evidence>
<feature type="signal peptide" evidence="7">
    <location>
        <begin position="1"/>
        <end position="17"/>
    </location>
</feature>
<dbReference type="HOGENOM" id="CLU_234891_0_0_0"/>
<evidence type="ECO:0000256" key="4">
    <source>
        <dbReference type="ARBA" id="ARBA00023069"/>
    </source>
</evidence>
<feature type="domain" description="HYDIN/VesB/CFA65-like Ig-like" evidence="10">
    <location>
        <begin position="1117"/>
        <end position="1186"/>
    </location>
</feature>
<feature type="domain" description="Abnormal spindle-like microcephaly-associated protein ASH" evidence="8">
    <location>
        <begin position="1344"/>
        <end position="1426"/>
    </location>
</feature>
<evidence type="ECO:0000259" key="9">
    <source>
        <dbReference type="Pfam" id="PF22073"/>
    </source>
</evidence>
<dbReference type="InterPro" id="IPR054090">
    <property type="entry name" value="Cep192_Spd-2-like_dom"/>
</dbReference>
<evidence type="ECO:0000256" key="5">
    <source>
        <dbReference type="ARBA" id="ARBA00023273"/>
    </source>
</evidence>
<sequence>MAFCAALLLGVASLLPAQQVTLAGLRSLNHAGAFHGLKQDAAGYLYTLFDARDGVRLMKFNAAGTQMLAQTLVGQAGDTGIALDVDSAGFVYVAGTSNSLGSVTGTAGTAFPNRADTSTNSFIARFTSSLAEEWLTFCGSGRLAVSGIAATTTSVYLTGSIFASTLPVTSGGIQQTTAPGSGGNGFVESFSATSGALLYATYLTGANGDTSPTAIAVDDAGNAYVAGVTSATGYPTTAALVPTFRANAGVNAAGFLTKLNVAGDGFLFSTFVPGGGLSAVAVDTGGSGSILISGNIAPGLLPMTAVQAPFAPSLDYQSAARIALDGSSVMSATLLAPGFESVIAPGTAGSAWVFISSQNATSVPLLPLAPVESMGSALAFRVNSAGRVDRAARFGGLPVTNSGYASMPALATGVVVTADGSVALAGSVSPTLSSELLATETYDLPLTGAPNAALPSTVRDALPLASCDGSTCSGSAGSLVKLAPDALAPSLALSVDDLPRLTLRNVGTAAATGVSVVANGFGVESSCGSTLNPAGECSLFLTGAGPGSVTVQATNSAAFTTQLPVSAVTSSGLTVLPRELDFGIQTAASAVTIRTLTVRNLGSSTRTFVSQKSGNGAAGYTLAETASTCTPAGDGVSKVLAGGGSCSITLGLTASADATNDGAVNARWTIGSEDVLLTGYVQAAATALSATTVDFGRQYIGGLRPPRYVYLTNSSDAPQSHAAVASTNPAFTVTDECPAKLQPRTVCRIALGYNSDAAPSSDALTLTVDAAQVAVLGETLPQPSINGSTANPNLTLSETTVLFNDAVTVTTVSSETHTVTVGNIGGAAFALSLVATGDFRFATDCGAMLAGGASCNVVMSFTPSAAGQRGGLLAVTAGSAGPAYISMSGDATAILPQNDGLSFGDIPLNTPSVQWLKVSHSFVSMTAASADPNFTAVLVEDTGFGHGQPAPSAFGSTVTGSCLSCYLGVRFLPTTVGTHLGTVTLASTAGGKPMTLVVAGNGSPLMGLVLTPLAQDFGAVPVHTSTASTIFQLTNATGGSVVVTGFQATGDFAVTGEVTGGADCSGGSVLPAYASCFAALRFTPIAVGTRLGSLTVTTASASMTAGLRGTGSGDPGVAFTPGELRFDNVPGTSATTQVITVTNTSASTATVGSATSSDPHFAVATNCGALAAGGSCTETVTYTPGSGLSSGTLTIPITTAPSGVPMTANYSIALAGQFPAESAGIQIIPGEHASVNFGSAATGAPAGTRVLHVNNLTSSALSLTVSAPRQFAVTGDSCGGLAPNAGCDLTVQYTPVSGGDATGTVFVQGTPSDGSATRNGLAYLEGYGAGNASLAVTGNLSIAGVLTFGSVTSGLSASQTLTFTNPLTSAAGTAVTVRRVQSELPFLSTTDCGAPLLPGQSCSVSVRYTPLYQVASSADITVPQIDTGTLTIESDAANAPLFLDLLGQAKAAVVSVPSNTAPLAAFTTSQGSLTFGSSAAGTASVPQSVRLTSTGTATVHVTGVVTSSGFQASNGCGALIAGASCSIAVTYQPQTSGPTVGSLEIQSDASTSLELVSLLGMGSPASVTLAPLALDFGRVLVGRSASQMATLTNTGSTSLAIGSLITTGGNFALATATTATNACPSSGGTVGAGTSCTIAVMFTPSTAATLRGTLSVATSATPLPLAVDLSGVGTRPQLSITPDSLAFASVLVGTTATQSVTLRNTSALTVDGLSFRATPGFSVSSTCGITSLNAASSCAVSVTFAPTATGVYAGTLTVASTDPASPITIPLTGTGTQTGTIINPPAGDIGLTVNGGSTASVTVQAGLPATYALNVTPSNGFTGDVALTCMAEKPADYTACSLLPASVTLGGGAQASSATISTLSAVSAAIGAPSPLGLRDVLLCTPPALLLLLGLRQRRFAALLTFLLAVAPVSGGCGSSVDRRIRYAATGTYTFHVTATPVDGVTAPKSVTLTLVITPR</sequence>
<dbReference type="PANTHER" id="PTHR46127:SF1">
    <property type="entry name" value="CILIA- AND FLAGELLA-ASSOCIATED PROTEIN 65"/>
    <property type="match status" value="1"/>
</dbReference>
<dbReference type="KEGG" id="trs:Terro_1954"/>
<evidence type="ECO:0000256" key="2">
    <source>
        <dbReference type="ARBA" id="ARBA00004496"/>
    </source>
</evidence>
<evidence type="ECO:0000256" key="1">
    <source>
        <dbReference type="ARBA" id="ARBA00004138"/>
    </source>
</evidence>
<dbReference type="eggNOG" id="COG3386">
    <property type="taxonomic scope" value="Bacteria"/>
</dbReference>
<keyword evidence="6" id="KW-0812">Transmembrane</keyword>
<dbReference type="SUPFAM" id="SSF49354">
    <property type="entry name" value="PapD-like"/>
    <property type="match status" value="1"/>
</dbReference>
<dbReference type="SUPFAM" id="SSF63829">
    <property type="entry name" value="Calcium-dependent phosphotriesterase"/>
    <property type="match status" value="1"/>
</dbReference>
<keyword evidence="4" id="KW-0969">Cilium</keyword>
<evidence type="ECO:0000256" key="3">
    <source>
        <dbReference type="ARBA" id="ARBA00022490"/>
    </source>
</evidence>
<dbReference type="Pfam" id="PF22544">
    <property type="entry name" value="HYDIN_VesB_CFA65-like_Ig"/>
    <property type="match status" value="2"/>
</dbReference>
<dbReference type="InterPro" id="IPR053879">
    <property type="entry name" value="HYDIN_VesB_CFA65-like_Ig"/>
</dbReference>
<evidence type="ECO:0000256" key="7">
    <source>
        <dbReference type="SAM" id="SignalP"/>
    </source>
</evidence>
<accession>I3ZG72</accession>
<dbReference type="Proteomes" id="UP000006056">
    <property type="component" value="Chromosome"/>
</dbReference>
<name>I3ZG72_TERRK</name>
<dbReference type="GO" id="GO:0005737">
    <property type="term" value="C:cytoplasm"/>
    <property type="evidence" value="ECO:0007669"/>
    <property type="project" value="UniProtKB-SubCell"/>
</dbReference>
<keyword evidence="7" id="KW-0732">Signal</keyword>
<evidence type="ECO:0000259" key="8">
    <source>
        <dbReference type="Pfam" id="PF15780"/>
    </source>
</evidence>
<keyword evidence="12" id="KW-1185">Reference proteome</keyword>
<proteinExistence type="predicted"/>
<feature type="transmembrane region" description="Helical" evidence="6">
    <location>
        <begin position="1900"/>
        <end position="1921"/>
    </location>
</feature>
<evidence type="ECO:0000313" key="12">
    <source>
        <dbReference type="Proteomes" id="UP000006056"/>
    </source>
</evidence>
<feature type="domain" description="Cep192/Spd-2-like" evidence="9">
    <location>
        <begin position="1676"/>
        <end position="1775"/>
    </location>
</feature>
<dbReference type="InterPro" id="IPR010620">
    <property type="entry name" value="SBBP_repeat"/>
</dbReference>
<protein>
    <submittedName>
        <fullName evidence="11">Beta-propeller repeat protein</fullName>
    </submittedName>
</protein>
<dbReference type="STRING" id="926566.Terro_1954"/>
<keyword evidence="6" id="KW-0472">Membrane</keyword>
<feature type="domain" description="HYDIN/VesB/CFA65-like Ig-like" evidence="10">
    <location>
        <begin position="1569"/>
        <end position="1661"/>
    </location>
</feature>
<evidence type="ECO:0000259" key="10">
    <source>
        <dbReference type="Pfam" id="PF22544"/>
    </source>
</evidence>
<dbReference type="RefSeq" id="WP_014785809.1">
    <property type="nucleotide sequence ID" value="NC_018014.1"/>
</dbReference>
<keyword evidence="3" id="KW-0963">Cytoplasm</keyword>
<dbReference type="eggNOG" id="COG4409">
    <property type="taxonomic scope" value="Bacteria"/>
</dbReference>
<reference evidence="11 12" key="1">
    <citation type="submission" date="2012-06" db="EMBL/GenBank/DDBJ databases">
        <title>Complete genome of Terriglobus roseus DSM 18391.</title>
        <authorList>
            <consortium name="US DOE Joint Genome Institute (JGI-PGF)"/>
            <person name="Lucas S."/>
            <person name="Copeland A."/>
            <person name="Lapidus A."/>
            <person name="Glavina del Rio T."/>
            <person name="Dalin E."/>
            <person name="Tice H."/>
            <person name="Bruce D."/>
            <person name="Goodwin L."/>
            <person name="Pitluck S."/>
            <person name="Peters L."/>
            <person name="Mikhailova N."/>
            <person name="Munk A.C.C."/>
            <person name="Kyrpides N."/>
            <person name="Mavromatis K."/>
            <person name="Ivanova N."/>
            <person name="Brettin T."/>
            <person name="Detter J.C."/>
            <person name="Han C."/>
            <person name="Larimer F."/>
            <person name="Land M."/>
            <person name="Hauser L."/>
            <person name="Markowitz V."/>
            <person name="Cheng J.-F."/>
            <person name="Hugenholtz P."/>
            <person name="Woyke T."/>
            <person name="Wu D."/>
            <person name="Brambilla E."/>
            <person name="Klenk H.-P."/>
            <person name="Eisen J.A."/>
        </authorList>
    </citation>
    <scope>NUCLEOTIDE SEQUENCE [LARGE SCALE GENOMIC DNA]</scope>
    <source>
        <strain evidence="12">DSM 18391 / NRRL B-41598 / KBS 63</strain>
    </source>
</reference>
<dbReference type="EMBL" id="CP003379">
    <property type="protein sequence ID" value="AFL88240.1"/>
    <property type="molecule type" value="Genomic_DNA"/>
</dbReference>
<dbReference type="Pfam" id="PF22073">
    <property type="entry name" value="Cep192_D4"/>
    <property type="match status" value="1"/>
</dbReference>
<keyword evidence="6" id="KW-1133">Transmembrane helix</keyword>
<comment type="subcellular location">
    <subcellularLocation>
        <location evidence="1">Cell projection</location>
        <location evidence="1">Cilium</location>
    </subcellularLocation>
    <subcellularLocation>
        <location evidence="2">Cytoplasm</location>
    </subcellularLocation>
</comment>
<dbReference type="PATRIC" id="fig|926566.3.peg.1928"/>
<dbReference type="eggNOG" id="COG3291">
    <property type="taxonomic scope" value="Bacteria"/>
</dbReference>
<dbReference type="NCBIfam" id="NF012200">
    <property type="entry name" value="choice_anch_D"/>
    <property type="match status" value="7"/>
</dbReference>
<evidence type="ECO:0000313" key="11">
    <source>
        <dbReference type="EMBL" id="AFL88240.1"/>
    </source>
</evidence>
<dbReference type="PANTHER" id="PTHR46127">
    <property type="entry name" value="CILIA- AND FLAGELLA-ASSOCIATED PROTEIN 65"/>
    <property type="match status" value="1"/>
</dbReference>
<dbReference type="InterPro" id="IPR008962">
    <property type="entry name" value="PapD-like_sf"/>
</dbReference>
<dbReference type="Pfam" id="PF15780">
    <property type="entry name" value="ASH"/>
    <property type="match status" value="1"/>
</dbReference>
<organism evidence="11 12">
    <name type="scientific">Terriglobus roseus (strain DSM 18391 / NRRL B-41598 / KBS 63)</name>
    <dbReference type="NCBI Taxonomy" id="926566"/>
    <lineage>
        <taxon>Bacteria</taxon>
        <taxon>Pseudomonadati</taxon>
        <taxon>Acidobacteriota</taxon>
        <taxon>Terriglobia</taxon>
        <taxon>Terriglobales</taxon>
        <taxon>Acidobacteriaceae</taxon>
        <taxon>Terriglobus</taxon>
    </lineage>
</organism>
<keyword evidence="5" id="KW-0966">Cell projection</keyword>
<dbReference type="Pfam" id="PF06739">
    <property type="entry name" value="SBBP"/>
    <property type="match status" value="1"/>
</dbReference>
<feature type="chain" id="PRO_5003683889" evidence="7">
    <location>
        <begin position="18"/>
        <end position="1960"/>
    </location>
</feature>